<feature type="compositionally biased region" description="Basic and acidic residues" evidence="2">
    <location>
        <begin position="247"/>
        <end position="265"/>
    </location>
</feature>
<protein>
    <submittedName>
        <fullName evidence="3">Uncharacterized protein</fullName>
    </submittedName>
</protein>
<evidence type="ECO:0000256" key="2">
    <source>
        <dbReference type="SAM" id="MobiDB-lite"/>
    </source>
</evidence>
<feature type="region of interest" description="Disordered" evidence="2">
    <location>
        <begin position="188"/>
        <end position="265"/>
    </location>
</feature>
<dbReference type="AlphaFoldDB" id="A0A4S8SUN1"/>
<keyword evidence="1" id="KW-0175">Coiled coil</keyword>
<feature type="compositionally biased region" description="Basic and acidic residues" evidence="2">
    <location>
        <begin position="226"/>
        <end position="238"/>
    </location>
</feature>
<dbReference type="EMBL" id="QZAF01000051">
    <property type="protein sequence ID" value="THV74887.1"/>
    <property type="molecule type" value="Genomic_DNA"/>
</dbReference>
<reference evidence="3 4" key="1">
    <citation type="submission" date="2018-10" db="EMBL/GenBank/DDBJ databases">
        <title>Fifty Aureobasidium pullulans genomes reveal a recombining polyextremotolerant generalist.</title>
        <authorList>
            <person name="Gostincar C."/>
            <person name="Turk M."/>
            <person name="Zajc J."/>
            <person name="Gunde-Cimerman N."/>
        </authorList>
    </citation>
    <scope>NUCLEOTIDE SEQUENCE [LARGE SCALE GENOMIC DNA]</scope>
    <source>
        <strain evidence="3 4">EXF-11900</strain>
    </source>
</reference>
<organism evidence="3 4">
    <name type="scientific">Aureobasidium pullulans</name>
    <name type="common">Black yeast</name>
    <name type="synonym">Pullularia pullulans</name>
    <dbReference type="NCBI Taxonomy" id="5580"/>
    <lineage>
        <taxon>Eukaryota</taxon>
        <taxon>Fungi</taxon>
        <taxon>Dikarya</taxon>
        <taxon>Ascomycota</taxon>
        <taxon>Pezizomycotina</taxon>
        <taxon>Dothideomycetes</taxon>
        <taxon>Dothideomycetidae</taxon>
        <taxon>Dothideales</taxon>
        <taxon>Saccotheciaceae</taxon>
        <taxon>Aureobasidium</taxon>
    </lineage>
</organism>
<accession>A0A4S8SUN1</accession>
<gene>
    <name evidence="3" type="ORF">D6D28_02243</name>
</gene>
<evidence type="ECO:0000313" key="4">
    <source>
        <dbReference type="Proteomes" id="UP000304951"/>
    </source>
</evidence>
<name>A0A4S8SUN1_AURPU</name>
<feature type="coiled-coil region" evidence="1">
    <location>
        <begin position="334"/>
        <end position="375"/>
    </location>
</feature>
<proteinExistence type="predicted"/>
<evidence type="ECO:0000313" key="3">
    <source>
        <dbReference type="EMBL" id="THV74887.1"/>
    </source>
</evidence>
<dbReference type="Proteomes" id="UP000304951">
    <property type="component" value="Unassembled WGS sequence"/>
</dbReference>
<sequence length="390" mass="44781">MRDGMTHTSPEYVPSDMSIRNLSIPPPGPATGRPAAPRNAVQIRTHPPLYAGDFNNDLSRDMYWWEKLDKDEPEEKRVLEAMYYGQERQPRCNVCEKQNRACMWFLGEEDQSNKSCVKCRRVHATCKTIGSLENSVDDVEDQSCIEVHKSAHARAFSQKRKASEYDESDKIETQVKRTRSSLRAKSVRELAYQDSESDEERPLNKQYLGNRKNETPLHVGSSWVDPDSKLEEESRANFHTEQSSTTKRSDGRSMTIGRDEDPLQGMVHDRNQYRLPQNPTPDGKSSGLSQIESGLSALLDERLSKELQKLKATFQTEMIALRTSVRDLAQNRGGSGLEEQMKEMETQIEDERATRLRLEDENMRLKNRMSRLEARQVAGMNDLQDQIRQL</sequence>
<evidence type="ECO:0000256" key="1">
    <source>
        <dbReference type="SAM" id="Coils"/>
    </source>
</evidence>
<comment type="caution">
    <text evidence="3">The sequence shown here is derived from an EMBL/GenBank/DDBJ whole genome shotgun (WGS) entry which is preliminary data.</text>
</comment>